<evidence type="ECO:0000313" key="2">
    <source>
        <dbReference type="Proteomes" id="UP001207588"/>
    </source>
</evidence>
<reference evidence="1" key="2">
    <citation type="journal article" date="2022" name="BMC Genomics">
        <title>Comparative genome analysis of mycobacteria focusing on tRNA and non-coding RNA.</title>
        <authorList>
            <person name="Behra P.R.K."/>
            <person name="Pettersson B.M.F."/>
            <person name="Ramesh M."/>
            <person name="Das S."/>
            <person name="Dasgupta S."/>
            <person name="Kirsebom L.A."/>
        </authorList>
    </citation>
    <scope>NUCLEOTIDE SEQUENCE</scope>
    <source>
        <strain evidence="1">DSM 45439</strain>
    </source>
</reference>
<name>A0AAW5SF86_MYCBC</name>
<dbReference type="Proteomes" id="UP001207588">
    <property type="component" value="Unassembled WGS sequence"/>
</dbReference>
<dbReference type="AlphaFoldDB" id="A0AAW5SF86"/>
<comment type="caution">
    <text evidence="1">The sequence shown here is derived from an EMBL/GenBank/DDBJ whole genome shotgun (WGS) entry which is preliminary data.</text>
</comment>
<sequence>MALDADERYAVIVVDRHTGQPTRQGIYDADRAHAVADEWNATHPRTAFVVGLHPENSQ</sequence>
<evidence type="ECO:0000313" key="1">
    <source>
        <dbReference type="EMBL" id="MCV6993142.1"/>
    </source>
</evidence>
<dbReference type="EMBL" id="JACKTG010000095">
    <property type="protein sequence ID" value="MCV6993142.1"/>
    <property type="molecule type" value="Genomic_DNA"/>
</dbReference>
<accession>A0AAW5SF86</accession>
<dbReference type="RefSeq" id="WP_167380312.1">
    <property type="nucleotide sequence ID" value="NZ_JACKTG010000095.1"/>
</dbReference>
<protein>
    <submittedName>
        <fullName evidence="1">Uncharacterized protein</fullName>
    </submittedName>
</protein>
<proteinExistence type="predicted"/>
<gene>
    <name evidence="1" type="ORF">H7I91_28500</name>
</gene>
<reference evidence="1" key="1">
    <citation type="submission" date="2020-07" db="EMBL/GenBank/DDBJ databases">
        <authorList>
            <person name="Pettersson B.M.F."/>
            <person name="Behra P.R.K."/>
            <person name="Ramesh M."/>
            <person name="Das S."/>
            <person name="Dasgupta S."/>
            <person name="Kirsebom L.A."/>
        </authorList>
    </citation>
    <scope>NUCLEOTIDE SEQUENCE</scope>
    <source>
        <strain evidence="1">DSM 45439</strain>
    </source>
</reference>
<organism evidence="1 2">
    <name type="scientific">Mycobacterium bouchedurhonense</name>
    <dbReference type="NCBI Taxonomy" id="701041"/>
    <lineage>
        <taxon>Bacteria</taxon>
        <taxon>Bacillati</taxon>
        <taxon>Actinomycetota</taxon>
        <taxon>Actinomycetes</taxon>
        <taxon>Mycobacteriales</taxon>
        <taxon>Mycobacteriaceae</taxon>
        <taxon>Mycobacterium</taxon>
        <taxon>Mycobacterium avium complex (MAC)</taxon>
    </lineage>
</organism>